<keyword evidence="2 4" id="KW-1133">Transmembrane helix</keyword>
<feature type="transmembrane region" description="Helical" evidence="4">
    <location>
        <begin position="47"/>
        <end position="72"/>
    </location>
</feature>
<feature type="transmembrane region" description="Helical" evidence="4">
    <location>
        <begin position="252"/>
        <end position="274"/>
    </location>
</feature>
<keyword evidence="6" id="KW-1185">Reference proteome</keyword>
<dbReference type="NCBIfam" id="NF033734">
    <property type="entry name" value="MFS_ArsJ"/>
    <property type="match status" value="1"/>
</dbReference>
<proteinExistence type="predicted"/>
<comment type="caution">
    <text evidence="5">The sequence shown here is derived from an EMBL/GenBank/DDBJ whole genome shotgun (WGS) entry which is preliminary data.</text>
</comment>
<evidence type="ECO:0000256" key="1">
    <source>
        <dbReference type="ARBA" id="ARBA00022692"/>
    </source>
</evidence>
<evidence type="ECO:0000256" key="4">
    <source>
        <dbReference type="SAM" id="Phobius"/>
    </source>
</evidence>
<dbReference type="InterPro" id="IPR011701">
    <property type="entry name" value="MFS"/>
</dbReference>
<dbReference type="Pfam" id="PF07690">
    <property type="entry name" value="MFS_1"/>
    <property type="match status" value="1"/>
</dbReference>
<reference evidence="5 6" key="1">
    <citation type="submission" date="2024-11" db="EMBL/GenBank/DDBJ databases">
        <title>The Natural Products Discovery Center: Release of the First 8490 Sequenced Strains for Exploring Actinobacteria Biosynthetic Diversity.</title>
        <authorList>
            <person name="Kalkreuter E."/>
            <person name="Kautsar S.A."/>
            <person name="Yang D."/>
            <person name="Bader C.D."/>
            <person name="Teijaro C.N."/>
            <person name="Fluegel L."/>
            <person name="Davis C.M."/>
            <person name="Simpson J.R."/>
            <person name="Lauterbach L."/>
            <person name="Steele A.D."/>
            <person name="Gui C."/>
            <person name="Meng S."/>
            <person name="Li G."/>
            <person name="Viehrig K."/>
            <person name="Ye F."/>
            <person name="Su P."/>
            <person name="Kiefer A.F."/>
            <person name="Nichols A."/>
            <person name="Cepeda A.J."/>
            <person name="Yan W."/>
            <person name="Fan B."/>
            <person name="Jiang Y."/>
            <person name="Adhikari A."/>
            <person name="Zheng C.-J."/>
            <person name="Schuster L."/>
            <person name="Cowan T.M."/>
            <person name="Smanski M.J."/>
            <person name="Chevrette M.G."/>
            <person name="De Carvalho L.P.S."/>
            <person name="Shen B."/>
        </authorList>
    </citation>
    <scope>NUCLEOTIDE SEQUENCE [LARGE SCALE GENOMIC DNA]</scope>
    <source>
        <strain evidence="5 6">NPDC078403</strain>
    </source>
</reference>
<dbReference type="InterPro" id="IPR047769">
    <property type="entry name" value="MFS_ArsJ"/>
</dbReference>
<dbReference type="Gene3D" id="1.20.1250.20">
    <property type="entry name" value="MFS general substrate transporter like domains"/>
    <property type="match status" value="2"/>
</dbReference>
<sequence>MDRFTALSPQIKQYLIITGNYWAFTLTDGALRMLVVLYFYQLGYSPLSIAMLFLFYEIFGVITNLVGGWLGARFGLNKTMNIGLALQIVSLAMLMAPVDTLTVIYVMAAQALSGIAKDLNKMSAKSAIKLLVPKDAQGQLFKWVAILTGSKNALKGVGFFLGGVLLTLLEFHGAMLIMICMLTMVWLFSVFALKEDLGKAKNKAKFSELFSKSKAINVLSAARLFLFAARDVWFVVALPVFLAATFAWDHWWVGGFMACWIIGYGIVQSFAPYITNIMSTGKKSVQVPCGRSAFLWASYLTAIPAIIALALHFDFYIQASVIIGLLIFGAVFAINSSLHSYLIVSLADSDGVSLDVGFYYMANAMGRLLGTVLSGWVYQQHGLEACLWISSCFIALAALLSLALPKSNQ</sequence>
<evidence type="ECO:0000313" key="5">
    <source>
        <dbReference type="EMBL" id="MFK3866566.1"/>
    </source>
</evidence>
<gene>
    <name evidence="5" type="primary">arsJ</name>
    <name evidence="5" type="ORF">ACI2JU_22225</name>
</gene>
<feature type="transmembrane region" description="Helical" evidence="4">
    <location>
        <begin position="385"/>
        <end position="404"/>
    </location>
</feature>
<keyword evidence="3 4" id="KW-0472">Membrane</keyword>
<name>A0ABW8L3E4_9GAMM</name>
<keyword evidence="1 4" id="KW-0812">Transmembrane</keyword>
<dbReference type="InterPro" id="IPR036259">
    <property type="entry name" value="MFS_trans_sf"/>
</dbReference>
<feature type="transmembrane region" description="Helical" evidence="4">
    <location>
        <begin position="224"/>
        <end position="246"/>
    </location>
</feature>
<dbReference type="Proteomes" id="UP001620262">
    <property type="component" value="Unassembled WGS sequence"/>
</dbReference>
<dbReference type="RefSeq" id="WP_182732027.1">
    <property type="nucleotide sequence ID" value="NZ_JBJDOT010000052.1"/>
</dbReference>
<dbReference type="SUPFAM" id="SSF103473">
    <property type="entry name" value="MFS general substrate transporter"/>
    <property type="match status" value="1"/>
</dbReference>
<evidence type="ECO:0000256" key="3">
    <source>
        <dbReference type="ARBA" id="ARBA00023136"/>
    </source>
</evidence>
<dbReference type="EMBL" id="JBJDOT010000052">
    <property type="protein sequence ID" value="MFK3866566.1"/>
    <property type="molecule type" value="Genomic_DNA"/>
</dbReference>
<feature type="transmembrane region" description="Helical" evidence="4">
    <location>
        <begin position="356"/>
        <end position="379"/>
    </location>
</feature>
<dbReference type="PANTHER" id="PTHR23547:SF1">
    <property type="entry name" value="MAJOR FACILITATOR SUPERFAMILY MFS_1"/>
    <property type="match status" value="1"/>
</dbReference>
<feature type="transmembrane region" description="Helical" evidence="4">
    <location>
        <begin position="21"/>
        <end position="41"/>
    </location>
</feature>
<feature type="transmembrane region" description="Helical" evidence="4">
    <location>
        <begin position="171"/>
        <end position="193"/>
    </location>
</feature>
<feature type="transmembrane region" description="Helical" evidence="4">
    <location>
        <begin position="319"/>
        <end position="344"/>
    </location>
</feature>
<evidence type="ECO:0000256" key="2">
    <source>
        <dbReference type="ARBA" id="ARBA00022989"/>
    </source>
</evidence>
<accession>A0ABW8L3E4</accession>
<evidence type="ECO:0000313" key="6">
    <source>
        <dbReference type="Proteomes" id="UP001620262"/>
    </source>
</evidence>
<dbReference type="PANTHER" id="PTHR23547">
    <property type="entry name" value="MAJOR FACILITATOR SUPERFAMILY DOMAIN, GENERAL SUBSTRATE TRANSPORTER"/>
    <property type="match status" value="1"/>
</dbReference>
<organism evidence="5 6">
    <name type="scientific">Pseudoalteromonas rhizosphaerae</name>
    <dbReference type="NCBI Taxonomy" id="2518973"/>
    <lineage>
        <taxon>Bacteria</taxon>
        <taxon>Pseudomonadati</taxon>
        <taxon>Pseudomonadota</taxon>
        <taxon>Gammaproteobacteria</taxon>
        <taxon>Alteromonadales</taxon>
        <taxon>Pseudoalteromonadaceae</taxon>
        <taxon>Pseudoalteromonas</taxon>
    </lineage>
</organism>
<protein>
    <submittedName>
        <fullName evidence="5">Organoarsenical effux MFS transporter ArsJ</fullName>
    </submittedName>
</protein>
<feature type="transmembrane region" description="Helical" evidence="4">
    <location>
        <begin position="84"/>
        <end position="108"/>
    </location>
</feature>
<feature type="transmembrane region" description="Helical" evidence="4">
    <location>
        <begin position="294"/>
        <end position="313"/>
    </location>
</feature>